<dbReference type="EMBL" id="QPKB01000002">
    <property type="protein sequence ID" value="RWR76181.1"/>
    <property type="molecule type" value="Genomic_DNA"/>
</dbReference>
<accession>A0A3S3MWJ9</accession>
<evidence type="ECO:0000313" key="3">
    <source>
        <dbReference type="Proteomes" id="UP000283530"/>
    </source>
</evidence>
<feature type="region of interest" description="Disordered" evidence="1">
    <location>
        <begin position="1"/>
        <end position="22"/>
    </location>
</feature>
<feature type="compositionally biased region" description="Basic and acidic residues" evidence="1">
    <location>
        <begin position="96"/>
        <end position="116"/>
    </location>
</feature>
<organism evidence="2 3">
    <name type="scientific">Cinnamomum micranthum f. kanehirae</name>
    <dbReference type="NCBI Taxonomy" id="337451"/>
    <lineage>
        <taxon>Eukaryota</taxon>
        <taxon>Viridiplantae</taxon>
        <taxon>Streptophyta</taxon>
        <taxon>Embryophyta</taxon>
        <taxon>Tracheophyta</taxon>
        <taxon>Spermatophyta</taxon>
        <taxon>Magnoliopsida</taxon>
        <taxon>Magnoliidae</taxon>
        <taxon>Laurales</taxon>
        <taxon>Lauraceae</taxon>
        <taxon>Cinnamomum</taxon>
    </lineage>
</organism>
<protein>
    <submittedName>
        <fullName evidence="2">Uncharacterized protein</fullName>
    </submittedName>
</protein>
<feature type="compositionally biased region" description="Basic and acidic residues" evidence="1">
    <location>
        <begin position="1"/>
        <end position="18"/>
    </location>
</feature>
<dbReference type="Proteomes" id="UP000283530">
    <property type="component" value="Unassembled WGS sequence"/>
</dbReference>
<proteinExistence type="predicted"/>
<dbReference type="AlphaFoldDB" id="A0A3S3MWJ9"/>
<feature type="region of interest" description="Disordered" evidence="1">
    <location>
        <begin position="91"/>
        <end position="121"/>
    </location>
</feature>
<comment type="caution">
    <text evidence="2">The sequence shown here is derived from an EMBL/GenBank/DDBJ whole genome shotgun (WGS) entry which is preliminary data.</text>
</comment>
<keyword evidence="3" id="KW-1185">Reference proteome</keyword>
<name>A0A3S3MWJ9_9MAGN</name>
<evidence type="ECO:0000256" key="1">
    <source>
        <dbReference type="SAM" id="MobiDB-lite"/>
    </source>
</evidence>
<reference evidence="2 3" key="1">
    <citation type="journal article" date="2019" name="Nat. Plants">
        <title>Stout camphor tree genome fills gaps in understanding of flowering plant genome evolution.</title>
        <authorList>
            <person name="Chaw S.M."/>
            <person name="Liu Y.C."/>
            <person name="Wu Y.W."/>
            <person name="Wang H.Y."/>
            <person name="Lin C.I."/>
            <person name="Wu C.S."/>
            <person name="Ke H.M."/>
            <person name="Chang L.Y."/>
            <person name="Hsu C.Y."/>
            <person name="Yang H.T."/>
            <person name="Sudianto E."/>
            <person name="Hsu M.H."/>
            <person name="Wu K.P."/>
            <person name="Wang L.N."/>
            <person name="Leebens-Mack J.H."/>
            <person name="Tsai I.J."/>
        </authorList>
    </citation>
    <scope>NUCLEOTIDE SEQUENCE [LARGE SCALE GENOMIC DNA]</scope>
    <source>
        <strain evidence="3">cv. Chaw 1501</strain>
        <tissue evidence="2">Young leaves</tissue>
    </source>
</reference>
<evidence type="ECO:0000313" key="2">
    <source>
        <dbReference type="EMBL" id="RWR76181.1"/>
    </source>
</evidence>
<sequence length="296" mass="33020">MESAEERNFSQSGRERDAAAGWPLGDYSNNAHIPSPEDTCFGEDFEIECFYLHIGICSSHNMDLSSTSKIRPTASNRRLRQSFVANVAEDDEEVVEEQHEAQEQTEVHEHAERSTSSEENISPRVTVSGLIKVRNVTACSLPYIQAGAAHDDVADPPSHYLPSSIHTSFPLPIIFNWFYSNLFIKYDFISHPPINPSFTFILPSNNQVHQEVGSIDQSQQPVEIVKSAVIKVIPQPTFLLPTCSSLYDLHNSCAQPATYPQLTQKQSAAKAPRPIGRLIVEELQLPNICEHLCAPH</sequence>
<gene>
    <name evidence="2" type="ORF">CKAN_00460500</name>
</gene>